<dbReference type="PROSITE" id="PS50893">
    <property type="entry name" value="ABC_TRANSPORTER_2"/>
    <property type="match status" value="2"/>
</dbReference>
<dbReference type="GO" id="GO:0005524">
    <property type="term" value="F:ATP binding"/>
    <property type="evidence" value="ECO:0007669"/>
    <property type="project" value="UniProtKB-KW"/>
</dbReference>
<dbReference type="PANTHER" id="PTHR43790">
    <property type="entry name" value="CARBOHYDRATE TRANSPORT ATP-BINDING PROTEIN MG119-RELATED"/>
    <property type="match status" value="1"/>
</dbReference>
<gene>
    <name evidence="11" type="ORF">F6X38_15935</name>
</gene>
<keyword evidence="9" id="KW-0472">Membrane</keyword>
<dbReference type="PANTHER" id="PTHR43790:SF3">
    <property type="entry name" value="D-ALLOSE IMPORT ATP-BINDING PROTEIN ALSA-RELATED"/>
    <property type="match status" value="1"/>
</dbReference>
<evidence type="ECO:0000313" key="11">
    <source>
        <dbReference type="EMBL" id="KAB0678515.1"/>
    </source>
</evidence>
<dbReference type="SMART" id="SM00382">
    <property type="entry name" value="AAA"/>
    <property type="match status" value="2"/>
</dbReference>
<feature type="domain" description="ABC transporter" evidence="10">
    <location>
        <begin position="16"/>
        <end position="252"/>
    </location>
</feature>
<dbReference type="InterPro" id="IPR017871">
    <property type="entry name" value="ABC_transporter-like_CS"/>
</dbReference>
<evidence type="ECO:0000256" key="7">
    <source>
        <dbReference type="ARBA" id="ARBA00022840"/>
    </source>
</evidence>
<dbReference type="CDD" id="cd03215">
    <property type="entry name" value="ABC_Carb_Monos_II"/>
    <property type="match status" value="1"/>
</dbReference>
<accession>A0A7V7PML8</accession>
<evidence type="ECO:0000313" key="12">
    <source>
        <dbReference type="Proteomes" id="UP000432089"/>
    </source>
</evidence>
<evidence type="ECO:0000256" key="2">
    <source>
        <dbReference type="ARBA" id="ARBA00022448"/>
    </source>
</evidence>
<dbReference type="InterPro" id="IPR003593">
    <property type="entry name" value="AAA+_ATPase"/>
</dbReference>
<protein>
    <submittedName>
        <fullName evidence="11">Sugar ABC transporter ATP-binding protein</fullName>
    </submittedName>
</protein>
<reference evidence="11 12" key="1">
    <citation type="submission" date="2019-09" db="EMBL/GenBank/DDBJ databases">
        <title>YIM 132180 draft genome.</title>
        <authorList>
            <person name="Zhang K."/>
        </authorList>
    </citation>
    <scope>NUCLEOTIDE SEQUENCE [LARGE SCALE GENOMIC DNA]</scope>
    <source>
        <strain evidence="11 12">YIM 132180</strain>
    </source>
</reference>
<dbReference type="Proteomes" id="UP000432089">
    <property type="component" value="Unassembled WGS sequence"/>
</dbReference>
<dbReference type="SUPFAM" id="SSF52540">
    <property type="entry name" value="P-loop containing nucleoside triphosphate hydrolases"/>
    <property type="match status" value="2"/>
</dbReference>
<keyword evidence="8" id="KW-1278">Translocase</keyword>
<dbReference type="AlphaFoldDB" id="A0A7V7PML8"/>
<evidence type="ECO:0000256" key="1">
    <source>
        <dbReference type="ARBA" id="ARBA00005417"/>
    </source>
</evidence>
<keyword evidence="2" id="KW-0813">Transport</keyword>
<dbReference type="CDD" id="cd03216">
    <property type="entry name" value="ABC_Carb_Monos_I"/>
    <property type="match status" value="1"/>
</dbReference>
<comment type="similarity">
    <text evidence="1">Belongs to the ABC transporter superfamily.</text>
</comment>
<evidence type="ECO:0000259" key="10">
    <source>
        <dbReference type="PROSITE" id="PS50893"/>
    </source>
</evidence>
<name>A0A7V7PML8_9HYPH</name>
<dbReference type="EMBL" id="VZDO01000013">
    <property type="protein sequence ID" value="KAB0678515.1"/>
    <property type="molecule type" value="Genomic_DNA"/>
</dbReference>
<dbReference type="RefSeq" id="WP_150971304.1">
    <property type="nucleotide sequence ID" value="NZ_VZDO01000013.1"/>
</dbReference>
<evidence type="ECO:0000256" key="3">
    <source>
        <dbReference type="ARBA" id="ARBA00022475"/>
    </source>
</evidence>
<evidence type="ECO:0000256" key="8">
    <source>
        <dbReference type="ARBA" id="ARBA00022967"/>
    </source>
</evidence>
<dbReference type="InterPro" id="IPR027417">
    <property type="entry name" value="P-loop_NTPase"/>
</dbReference>
<dbReference type="Pfam" id="PF00005">
    <property type="entry name" value="ABC_tran"/>
    <property type="match status" value="2"/>
</dbReference>
<evidence type="ECO:0000256" key="9">
    <source>
        <dbReference type="ARBA" id="ARBA00023136"/>
    </source>
</evidence>
<proteinExistence type="inferred from homology"/>
<evidence type="ECO:0000256" key="4">
    <source>
        <dbReference type="ARBA" id="ARBA00022597"/>
    </source>
</evidence>
<comment type="caution">
    <text evidence="11">The sequence shown here is derived from an EMBL/GenBank/DDBJ whole genome shotgun (WGS) entry which is preliminary data.</text>
</comment>
<dbReference type="PROSITE" id="PS00211">
    <property type="entry name" value="ABC_TRANSPORTER_1"/>
    <property type="match status" value="1"/>
</dbReference>
<dbReference type="Gene3D" id="3.40.50.300">
    <property type="entry name" value="P-loop containing nucleotide triphosphate hydrolases"/>
    <property type="match status" value="2"/>
</dbReference>
<dbReference type="GO" id="GO:0016887">
    <property type="term" value="F:ATP hydrolysis activity"/>
    <property type="evidence" value="ECO:0007669"/>
    <property type="project" value="InterPro"/>
</dbReference>
<dbReference type="InterPro" id="IPR003439">
    <property type="entry name" value="ABC_transporter-like_ATP-bd"/>
</dbReference>
<keyword evidence="4" id="KW-0762">Sugar transport</keyword>
<keyword evidence="12" id="KW-1185">Reference proteome</keyword>
<keyword evidence="6" id="KW-0547">Nucleotide-binding</keyword>
<keyword evidence="3" id="KW-1003">Cell membrane</keyword>
<evidence type="ECO:0000256" key="5">
    <source>
        <dbReference type="ARBA" id="ARBA00022737"/>
    </source>
</evidence>
<dbReference type="InterPro" id="IPR050107">
    <property type="entry name" value="ABC_carbohydrate_import_ATPase"/>
</dbReference>
<keyword evidence="5" id="KW-0677">Repeat</keyword>
<evidence type="ECO:0000256" key="6">
    <source>
        <dbReference type="ARBA" id="ARBA00022741"/>
    </source>
</evidence>
<keyword evidence="7 11" id="KW-0067">ATP-binding</keyword>
<sequence>MPVVTDGPAGAPRRLLEAGGIAKSFGGARALVDASLTIEAGEVHGLVGANGAGKSTLIKVLAGLVRPDAGEVRIDGEPVRLDHPNRAAKLGLGFIHQELALVPDMTVMENVMLGAPKPARFGIVDWRAVERTVAPLAHRVGLTVPLRSDVRRLSTADQWLVSICRALVRDARLIVMDEPTASLSAAEAEKLFGIVRSLAASGVAVLYVSHRLDEIMSLCRRVTTFRDGRSVAVLEGRALTKPALIEAIVGHAVTEVARPPTRAKRGEVVLSAAGLERLPRVRSASFALHRGEVLGLGGLVGAGRSELARLVFGADRARAGRMLLGGRPFAPRSPADAVRAGIGFVPEERRAEGLVLGKSVAFNLGLGDLAGLVRGPALPLVDLKRQRRRAADTAERLSVKMQGPNQPVGRLSGGNQQKVLIGRWLQKRRDVLILDEPTRGVDIGARGEIHRLVRGLAAEGLAVLVISSEPDELPELCDRVLVMNEGTIIAELEGEAISRAAIIAASYRTGEAAPEARGEAA</sequence>
<feature type="domain" description="ABC transporter" evidence="10">
    <location>
        <begin position="263"/>
        <end position="510"/>
    </location>
</feature>
<organism evidence="11 12">
    <name type="scientific">Plantimonas leprariae</name>
    <dbReference type="NCBI Taxonomy" id="2615207"/>
    <lineage>
        <taxon>Bacteria</taxon>
        <taxon>Pseudomonadati</taxon>
        <taxon>Pseudomonadota</taxon>
        <taxon>Alphaproteobacteria</taxon>
        <taxon>Hyphomicrobiales</taxon>
        <taxon>Aurantimonadaceae</taxon>
        <taxon>Plantimonas</taxon>
    </lineage>
</organism>